<dbReference type="Gene3D" id="3.40.50.1360">
    <property type="match status" value="1"/>
</dbReference>
<dbReference type="AlphaFoldDB" id="A0AAW2HRS9"/>
<dbReference type="PANTHER" id="PTHR11054:SF0">
    <property type="entry name" value="6-PHOSPHOGLUCONOLACTONASE"/>
    <property type="match status" value="1"/>
</dbReference>
<dbReference type="GO" id="GO:0005975">
    <property type="term" value="P:carbohydrate metabolic process"/>
    <property type="evidence" value="ECO:0007669"/>
    <property type="project" value="UniProtKB-UniRule"/>
</dbReference>
<evidence type="ECO:0000259" key="3">
    <source>
        <dbReference type="Pfam" id="PF01182"/>
    </source>
</evidence>
<protein>
    <recommendedName>
        <fullName evidence="2">6-phosphogluconolactonase</fullName>
        <shortName evidence="2">6PGL</shortName>
        <ecNumber evidence="2">3.1.1.31</ecNumber>
    </recommendedName>
</protein>
<comment type="function">
    <text evidence="2">Hydrolysis of 6-phosphogluconolactone to 6-phosphogluconate.</text>
</comment>
<sequence length="245" mass="27253">MAAVINPNVIIKESVEEVAHELCSLIANISSAAIERDGTFRIGLSGGSLVTILSQVLGKLETDWSKWFIFFCDERVLCQNDVEPLHTIYENLFDELKINIPSENIVKVDTNVPPQESSKDYISKLALYFPPVQFPRFHCLLLGLGPDGHVCSLFPNDKVLSETSIWVAPVMNAPKPPPCRITFTFPVINNAEFCIFTAFGREKSQVLKDIFSGNDLPATRVKPTNGSLVWILDKTAASEIFHSDE</sequence>
<dbReference type="InterPro" id="IPR039104">
    <property type="entry name" value="6PGL"/>
</dbReference>
<comment type="similarity">
    <text evidence="1 2">Belongs to the glucosamine/galactosamine-6-phosphate isomerase family. 6-phosphogluconolactonase subfamily.</text>
</comment>
<comment type="pathway">
    <text evidence="2">Carbohydrate degradation; pentose phosphate pathway; D-ribulose 5-phosphate from D-glucose 6-phosphate (oxidative stage): step 2/3.</text>
</comment>
<dbReference type="EC" id="3.1.1.31" evidence="2"/>
<dbReference type="InterPro" id="IPR006148">
    <property type="entry name" value="Glc/Gal-6P_isomerase"/>
</dbReference>
<keyword evidence="2" id="KW-0378">Hydrolase</keyword>
<comment type="catalytic activity">
    <reaction evidence="2">
        <text>6-phospho-D-glucono-1,5-lactone + H2O = 6-phospho-D-gluconate + H(+)</text>
        <dbReference type="Rhea" id="RHEA:12556"/>
        <dbReference type="ChEBI" id="CHEBI:15377"/>
        <dbReference type="ChEBI" id="CHEBI:15378"/>
        <dbReference type="ChEBI" id="CHEBI:57955"/>
        <dbReference type="ChEBI" id="CHEBI:58759"/>
        <dbReference type="EC" id="3.1.1.31"/>
    </reaction>
</comment>
<dbReference type="SUPFAM" id="SSF100950">
    <property type="entry name" value="NagB/RpiA/CoA transferase-like"/>
    <property type="match status" value="1"/>
</dbReference>
<gene>
    <name evidence="4" type="ORF">PYX00_005531</name>
</gene>
<name>A0AAW2HRS9_9NEOP</name>
<organism evidence="4">
    <name type="scientific">Menopon gallinae</name>
    <name type="common">poultry shaft louse</name>
    <dbReference type="NCBI Taxonomy" id="328185"/>
    <lineage>
        <taxon>Eukaryota</taxon>
        <taxon>Metazoa</taxon>
        <taxon>Ecdysozoa</taxon>
        <taxon>Arthropoda</taxon>
        <taxon>Hexapoda</taxon>
        <taxon>Insecta</taxon>
        <taxon>Pterygota</taxon>
        <taxon>Neoptera</taxon>
        <taxon>Paraneoptera</taxon>
        <taxon>Psocodea</taxon>
        <taxon>Troctomorpha</taxon>
        <taxon>Phthiraptera</taxon>
        <taxon>Amblycera</taxon>
        <taxon>Menoponidae</taxon>
        <taxon>Menopon</taxon>
    </lineage>
</organism>
<reference evidence="4" key="1">
    <citation type="journal article" date="2024" name="Gigascience">
        <title>Chromosome-level genome of the poultry shaft louse Menopon gallinae provides insight into the host-switching and adaptive evolution of parasitic lice.</title>
        <authorList>
            <person name="Xu Y."/>
            <person name="Ma L."/>
            <person name="Liu S."/>
            <person name="Liang Y."/>
            <person name="Liu Q."/>
            <person name="He Z."/>
            <person name="Tian L."/>
            <person name="Duan Y."/>
            <person name="Cai W."/>
            <person name="Li H."/>
            <person name="Song F."/>
        </authorList>
    </citation>
    <scope>NUCLEOTIDE SEQUENCE</scope>
    <source>
        <strain evidence="4">Cailab_2023a</strain>
    </source>
</reference>
<dbReference type="InterPro" id="IPR037171">
    <property type="entry name" value="NagB/RpiA_transferase-like"/>
</dbReference>
<accession>A0AAW2HRS9</accession>
<dbReference type="Pfam" id="PF01182">
    <property type="entry name" value="Glucosamine_iso"/>
    <property type="match status" value="1"/>
</dbReference>
<evidence type="ECO:0000256" key="2">
    <source>
        <dbReference type="RuleBase" id="RU365095"/>
    </source>
</evidence>
<dbReference type="EMBL" id="JARGDH010000003">
    <property type="protein sequence ID" value="KAL0272644.1"/>
    <property type="molecule type" value="Genomic_DNA"/>
</dbReference>
<proteinExistence type="inferred from homology"/>
<dbReference type="PANTHER" id="PTHR11054">
    <property type="entry name" value="6-PHOSPHOGLUCONOLACTONASE"/>
    <property type="match status" value="1"/>
</dbReference>
<dbReference type="GO" id="GO:0017057">
    <property type="term" value="F:6-phosphogluconolactonase activity"/>
    <property type="evidence" value="ECO:0007669"/>
    <property type="project" value="UniProtKB-UniRule"/>
</dbReference>
<comment type="caution">
    <text evidence="4">The sequence shown here is derived from an EMBL/GenBank/DDBJ whole genome shotgun (WGS) entry which is preliminary data.</text>
</comment>
<feature type="domain" description="Glucosamine/galactosamine-6-phosphate isomerase" evidence="3">
    <location>
        <begin position="15"/>
        <end position="230"/>
    </location>
</feature>
<dbReference type="InterPro" id="IPR005900">
    <property type="entry name" value="6-phosphogluconolactonase_DevB"/>
</dbReference>
<dbReference type="GO" id="GO:0006098">
    <property type="term" value="P:pentose-phosphate shunt"/>
    <property type="evidence" value="ECO:0007669"/>
    <property type="project" value="InterPro"/>
</dbReference>
<evidence type="ECO:0000256" key="1">
    <source>
        <dbReference type="ARBA" id="ARBA00010662"/>
    </source>
</evidence>
<evidence type="ECO:0000313" key="4">
    <source>
        <dbReference type="EMBL" id="KAL0272644.1"/>
    </source>
</evidence>
<dbReference type="CDD" id="cd01400">
    <property type="entry name" value="6PGL"/>
    <property type="match status" value="1"/>
</dbReference>
<dbReference type="NCBIfam" id="TIGR01198">
    <property type="entry name" value="pgl"/>
    <property type="match status" value="1"/>
</dbReference>